<dbReference type="InterPro" id="IPR007499">
    <property type="entry name" value="ERF_bacteria_virus"/>
</dbReference>
<dbReference type="Pfam" id="PF04404">
    <property type="entry name" value="ERF"/>
    <property type="match status" value="1"/>
</dbReference>
<dbReference type="BioCyc" id="RSPH349102:G1G8M-1879-MONOMER"/>
<protein>
    <submittedName>
        <fullName evidence="1">ERF family protein</fullName>
    </submittedName>
</protein>
<dbReference type="AlphaFoldDB" id="A4WTJ7"/>
<name>A4WTJ7_CERS5</name>
<dbReference type="HOGENOM" id="CLU_085680_1_1_5"/>
<dbReference type="EMBL" id="CP000661">
    <property type="protein sequence ID" value="ABP70711.1"/>
    <property type="molecule type" value="Genomic_DNA"/>
</dbReference>
<proteinExistence type="predicted"/>
<accession>A4WTJ7</accession>
<reference evidence="1" key="1">
    <citation type="submission" date="2007-04" db="EMBL/GenBank/DDBJ databases">
        <title>Complete sequence of chromosome of Rhodobacter sphaeroides ATCC 17025.</title>
        <authorList>
            <consortium name="US DOE Joint Genome Institute"/>
            <person name="Copeland A."/>
            <person name="Lucas S."/>
            <person name="Lapidus A."/>
            <person name="Barry K."/>
            <person name="Detter J.C."/>
            <person name="Glavina del Rio T."/>
            <person name="Hammon N."/>
            <person name="Israni S."/>
            <person name="Dalin E."/>
            <person name="Tice H."/>
            <person name="Pitluck S."/>
            <person name="Chertkov O."/>
            <person name="Brettin T."/>
            <person name="Bruce D."/>
            <person name="Han C."/>
            <person name="Schmutz J."/>
            <person name="Larimer F."/>
            <person name="Land M."/>
            <person name="Hauser L."/>
            <person name="Kyrpides N."/>
            <person name="Kim E."/>
            <person name="Richardson P."/>
            <person name="Mackenzie C."/>
            <person name="Choudhary M."/>
            <person name="Donohue T.J."/>
            <person name="Kaplan S."/>
        </authorList>
    </citation>
    <scope>NUCLEOTIDE SEQUENCE [LARGE SCALE GENOMIC DNA]</scope>
    <source>
        <strain evidence="1">ATCC 17025</strain>
    </source>
</reference>
<sequence>MIAHAVANGATIETLERLMSLQERHAANMARAAFDNAIAAAKAEIPPIRKNRKVDFNSAKGRTTYEFEDLAEIVRTVDPILSRHGLSYRFRTHVSGQNVEVICILSHRDGHSEETSLPAQADNSGSKNAIQAVGSTLTYLQRYLLKAALGLAVSSDDDARAAAAHNPVQELTARQAAELRSLIQETATDEAKFLAHAGAQSVEEIDPRAFPRLQQMLLAKRRTMASAAPKTAAVEDAVVIEEVRK</sequence>
<organism evidence="1">
    <name type="scientific">Cereibacter sphaeroides (strain ATCC 17025 / ATH 2.4.3)</name>
    <name type="common">Rhodobacter sphaeroides</name>
    <dbReference type="NCBI Taxonomy" id="349102"/>
    <lineage>
        <taxon>Bacteria</taxon>
        <taxon>Pseudomonadati</taxon>
        <taxon>Pseudomonadota</taxon>
        <taxon>Alphaproteobacteria</taxon>
        <taxon>Rhodobacterales</taxon>
        <taxon>Paracoccaceae</taxon>
        <taxon>Cereibacter</taxon>
    </lineage>
</organism>
<gene>
    <name evidence="1" type="ordered locus">Rsph17025_1819</name>
</gene>
<evidence type="ECO:0000313" key="1">
    <source>
        <dbReference type="EMBL" id="ABP70711.1"/>
    </source>
</evidence>
<dbReference type="eggNOG" id="ENOG5032GT6">
    <property type="taxonomic scope" value="Bacteria"/>
</dbReference>
<dbReference type="STRING" id="349102.Rsph17025_1819"/>
<dbReference type="KEGG" id="rsq:Rsph17025_1819"/>